<dbReference type="Proteomes" id="UP000464754">
    <property type="component" value="Chromosome"/>
</dbReference>
<evidence type="ECO:0000313" key="2">
    <source>
        <dbReference type="Proteomes" id="UP000464754"/>
    </source>
</evidence>
<dbReference type="EMBL" id="AP019695">
    <property type="protein sequence ID" value="BBK21457.1"/>
    <property type="molecule type" value="Genomic_DNA"/>
</dbReference>
<dbReference type="RefSeq" id="WP_115714669.1">
    <property type="nucleotide sequence ID" value="NZ_AP019695.1"/>
</dbReference>
<evidence type="ECO:0000313" key="1">
    <source>
        <dbReference type="EMBL" id="BBK21457.1"/>
    </source>
</evidence>
<sequence length="146" mass="16696">MKPHFYQALYKDVFCDDTAEVLVVANTNEELKKDTIVIIPLFDNIVTASIKKPVSALDAFSHPENPITIISIVDCSKYLKKIEDKKKENSLISKMQEQASRQTMIEKFQKAAGKDPVMQALFEEFKKLQTDEQTAEVNEEESSEFF</sequence>
<proteinExistence type="predicted"/>
<dbReference type="KEGG" id="aarg:Aargi30884_03600"/>
<accession>A0A6N4TFH1</accession>
<gene>
    <name evidence="1" type="ORF">Aargi30884_03600</name>
</gene>
<reference evidence="2" key="1">
    <citation type="submission" date="2019-05" db="EMBL/GenBank/DDBJ databases">
        <title>Complete genome sequencing of Absiella argi strain JCM 30884.</title>
        <authorList>
            <person name="Sakamoto M."/>
            <person name="Murakami T."/>
            <person name="Mori H."/>
        </authorList>
    </citation>
    <scope>NUCLEOTIDE SEQUENCE [LARGE SCALE GENOMIC DNA]</scope>
    <source>
        <strain evidence="2">JCM 30884</strain>
    </source>
</reference>
<keyword evidence="2" id="KW-1185">Reference proteome</keyword>
<name>A0A6N4TFH1_9FIRM</name>
<organism evidence="1 2">
    <name type="scientific">Amedibacterium intestinale</name>
    <dbReference type="NCBI Taxonomy" id="2583452"/>
    <lineage>
        <taxon>Bacteria</taxon>
        <taxon>Bacillati</taxon>
        <taxon>Bacillota</taxon>
        <taxon>Erysipelotrichia</taxon>
        <taxon>Erysipelotrichales</taxon>
        <taxon>Erysipelotrichaceae</taxon>
        <taxon>Amedibacterium</taxon>
    </lineage>
</organism>
<protein>
    <submittedName>
        <fullName evidence="1">Uncharacterized protein</fullName>
    </submittedName>
</protein>
<dbReference type="AlphaFoldDB" id="A0A6N4TFH1"/>